<reference evidence="2" key="1">
    <citation type="submission" date="2022-03" db="EMBL/GenBank/DDBJ databases">
        <title>De novo assembled genomes of Belliella spp. (Cyclobacteriaceae) strains.</title>
        <authorList>
            <person name="Szabo A."/>
            <person name="Korponai K."/>
            <person name="Felfoldi T."/>
        </authorList>
    </citation>
    <scope>NUCLEOTIDE SEQUENCE</scope>
    <source>
        <strain evidence="2">DSM 107340</strain>
    </source>
</reference>
<feature type="domain" description="Glycosyltransferase 2-like" evidence="1">
    <location>
        <begin position="11"/>
        <end position="138"/>
    </location>
</feature>
<dbReference type="PANTHER" id="PTHR43685:SF2">
    <property type="entry name" value="GLYCOSYLTRANSFERASE 2-LIKE DOMAIN-CONTAINING PROTEIN"/>
    <property type="match status" value="1"/>
</dbReference>
<keyword evidence="2" id="KW-0808">Transferase</keyword>
<dbReference type="EC" id="2.4.-.-" evidence="2"/>
<organism evidence="2 3">
    <name type="scientific">Belliella calami</name>
    <dbReference type="NCBI Taxonomy" id="2923436"/>
    <lineage>
        <taxon>Bacteria</taxon>
        <taxon>Pseudomonadati</taxon>
        <taxon>Bacteroidota</taxon>
        <taxon>Cytophagia</taxon>
        <taxon>Cytophagales</taxon>
        <taxon>Cyclobacteriaceae</taxon>
        <taxon>Belliella</taxon>
    </lineage>
</organism>
<sequence length="377" mass="44089">MPKTTEFYKFCVIIPCYNQAHFLSDSLNSVINQDYRNLEILVINDGSTDNFDLVMSSFIKKDNRIKIYSQPNQGLSATRNTGLKYANGDFIVFLDADDWLEIDFFKNYSKVINQFPDFELYRCGYSYWSLDRGKRYHTHLPSNDGLLYPNVVKENIGACHSILIKKSIADQLGGFDISLKSCEDWDYWVRAGKLGAKIKSIPIDLVGYRYITDSMSRNAKVMYTSLSKVIQRSVKKDFRISSESMFNQDLNWDTSQLIKNQFIKCLGVLLYQGNVEDALKWYEEEHGKWEWEFEVKEFAIMNSQLSFKYFLDSENIQYLFVKVLPSFECFFKNIGYSCNDVVKLIQIVFEPQFKKKNHLKFGKYLGKVLNTFSIYNV</sequence>
<dbReference type="Gene3D" id="3.90.550.10">
    <property type="entry name" value="Spore Coat Polysaccharide Biosynthesis Protein SpsA, Chain A"/>
    <property type="match status" value="1"/>
</dbReference>
<evidence type="ECO:0000313" key="2">
    <source>
        <dbReference type="EMBL" id="MCH7396513.1"/>
    </source>
</evidence>
<accession>A0ABS9UIR9</accession>
<dbReference type="Pfam" id="PF00535">
    <property type="entry name" value="Glycos_transf_2"/>
    <property type="match status" value="1"/>
</dbReference>
<dbReference type="SUPFAM" id="SSF53448">
    <property type="entry name" value="Nucleotide-diphospho-sugar transferases"/>
    <property type="match status" value="1"/>
</dbReference>
<dbReference type="InterPro" id="IPR029044">
    <property type="entry name" value="Nucleotide-diphossugar_trans"/>
</dbReference>
<dbReference type="EMBL" id="JAKZGS010000001">
    <property type="protein sequence ID" value="MCH7396513.1"/>
    <property type="molecule type" value="Genomic_DNA"/>
</dbReference>
<keyword evidence="3" id="KW-1185">Reference proteome</keyword>
<dbReference type="RefSeq" id="WP_241273034.1">
    <property type="nucleotide sequence ID" value="NZ_JAKZGS010000001.1"/>
</dbReference>
<dbReference type="PANTHER" id="PTHR43685">
    <property type="entry name" value="GLYCOSYLTRANSFERASE"/>
    <property type="match status" value="1"/>
</dbReference>
<dbReference type="Proteomes" id="UP001165488">
    <property type="component" value="Unassembled WGS sequence"/>
</dbReference>
<evidence type="ECO:0000259" key="1">
    <source>
        <dbReference type="Pfam" id="PF00535"/>
    </source>
</evidence>
<evidence type="ECO:0000313" key="3">
    <source>
        <dbReference type="Proteomes" id="UP001165488"/>
    </source>
</evidence>
<gene>
    <name evidence="2" type="ORF">MM236_00875</name>
</gene>
<dbReference type="GO" id="GO:0016757">
    <property type="term" value="F:glycosyltransferase activity"/>
    <property type="evidence" value="ECO:0007669"/>
    <property type="project" value="UniProtKB-KW"/>
</dbReference>
<dbReference type="InterPro" id="IPR001173">
    <property type="entry name" value="Glyco_trans_2-like"/>
</dbReference>
<comment type="caution">
    <text evidence="2">The sequence shown here is derived from an EMBL/GenBank/DDBJ whole genome shotgun (WGS) entry which is preliminary data.</text>
</comment>
<protein>
    <submittedName>
        <fullName evidence="2">Glycosyltransferase</fullName>
        <ecNumber evidence="2">2.4.-.-</ecNumber>
    </submittedName>
</protein>
<proteinExistence type="predicted"/>
<dbReference type="InterPro" id="IPR050834">
    <property type="entry name" value="Glycosyltransf_2"/>
</dbReference>
<keyword evidence="2" id="KW-0328">Glycosyltransferase</keyword>
<name>A0ABS9UIR9_9BACT</name>